<evidence type="ECO:0000313" key="2">
    <source>
        <dbReference type="EMBL" id="KPA37723.1"/>
    </source>
</evidence>
<dbReference type="SUPFAM" id="SSF54909">
    <property type="entry name" value="Dimeric alpha+beta barrel"/>
    <property type="match status" value="1"/>
</dbReference>
<dbReference type="Gene3D" id="3.30.70.100">
    <property type="match status" value="1"/>
</dbReference>
<keyword evidence="3" id="KW-1185">Reference proteome</keyword>
<dbReference type="InterPro" id="IPR011008">
    <property type="entry name" value="Dimeric_a/b-barrel"/>
</dbReference>
<dbReference type="AlphaFoldDB" id="A0A0M9EQD6"/>
<dbReference type="Proteomes" id="UP000037904">
    <property type="component" value="Unassembled WGS sequence"/>
</dbReference>
<dbReference type="GO" id="GO:0016491">
    <property type="term" value="F:oxidoreductase activity"/>
    <property type="evidence" value="ECO:0007669"/>
    <property type="project" value="InterPro"/>
</dbReference>
<evidence type="ECO:0000313" key="3">
    <source>
        <dbReference type="Proteomes" id="UP000037904"/>
    </source>
</evidence>
<dbReference type="EMBL" id="JXCE01000368">
    <property type="protein sequence ID" value="KPA37723.1"/>
    <property type="molecule type" value="Genomic_DNA"/>
</dbReference>
<evidence type="ECO:0000256" key="1">
    <source>
        <dbReference type="ARBA" id="ARBA00005986"/>
    </source>
</evidence>
<sequence>MAQVLVVYPSGPSFDMDYYLKTHMPLVASKWGPMGLKNYKILDFQEGAPYQVQATLEWESVEVFDKAAASEAAKEVFGDIKNFYQGEPMLLKGPVVAHESVSSSHAKL</sequence>
<proteinExistence type="inferred from homology"/>
<dbReference type="NCBIfam" id="TIGR02118">
    <property type="entry name" value="EthD family reductase"/>
    <property type="match status" value="1"/>
</dbReference>
<name>A0A0M9EQD6_FUSLA</name>
<dbReference type="InterPro" id="IPR009799">
    <property type="entry name" value="EthD_dom"/>
</dbReference>
<gene>
    <name evidence="2" type="ORF">FLAG1_09460</name>
</gene>
<dbReference type="PANTHER" id="PTHR40260:SF2">
    <property type="entry name" value="BLR8190 PROTEIN"/>
    <property type="match status" value="1"/>
</dbReference>
<comment type="caution">
    <text evidence="2">The sequence shown here is derived from an EMBL/GenBank/DDBJ whole genome shotgun (WGS) entry which is preliminary data.</text>
</comment>
<reference evidence="2 3" key="1">
    <citation type="submission" date="2015-04" db="EMBL/GenBank/DDBJ databases">
        <title>The draft genome sequence of Fusarium langsethiae, a T-2/HT-2 mycotoxin producer.</title>
        <authorList>
            <person name="Lysoe E."/>
            <person name="Divon H.H."/>
            <person name="Terzi V."/>
            <person name="Orru L."/>
            <person name="Lamontanara A."/>
            <person name="Kolseth A.-K."/>
            <person name="Frandsen R.J."/>
            <person name="Nielsen K."/>
            <person name="Thrane U."/>
        </authorList>
    </citation>
    <scope>NUCLEOTIDE SEQUENCE [LARGE SCALE GENOMIC DNA]</scope>
    <source>
        <strain evidence="2 3">Fl201059</strain>
    </source>
</reference>
<comment type="similarity">
    <text evidence="1">Belongs to the tpcK family.</text>
</comment>
<evidence type="ECO:0008006" key="4">
    <source>
        <dbReference type="Google" id="ProtNLM"/>
    </source>
</evidence>
<dbReference type="PANTHER" id="PTHR40260">
    <property type="entry name" value="BLR8190 PROTEIN"/>
    <property type="match status" value="1"/>
</dbReference>
<accession>A0A0M9EQD6</accession>
<protein>
    <recommendedName>
        <fullName evidence="4">Ethyl tert-butyl ether degradation</fullName>
    </recommendedName>
</protein>
<organism evidence="2 3">
    <name type="scientific">Fusarium langsethiae</name>
    <dbReference type="NCBI Taxonomy" id="179993"/>
    <lineage>
        <taxon>Eukaryota</taxon>
        <taxon>Fungi</taxon>
        <taxon>Dikarya</taxon>
        <taxon>Ascomycota</taxon>
        <taxon>Pezizomycotina</taxon>
        <taxon>Sordariomycetes</taxon>
        <taxon>Hypocreomycetidae</taxon>
        <taxon>Hypocreales</taxon>
        <taxon>Nectriaceae</taxon>
        <taxon>Fusarium</taxon>
    </lineage>
</organism>